<dbReference type="InterPro" id="IPR013210">
    <property type="entry name" value="LRR_N_plant-typ"/>
</dbReference>
<name>A0ABP0YW71_9ROSI</name>
<comment type="subcellular location">
    <subcellularLocation>
        <location evidence="1">Membrane</location>
    </subcellularLocation>
</comment>
<evidence type="ECO:0000313" key="10">
    <source>
        <dbReference type="EMBL" id="CAK9324799.1"/>
    </source>
</evidence>
<proteinExistence type="predicted"/>
<keyword evidence="2" id="KW-0433">Leucine-rich repeat</keyword>
<feature type="compositionally biased region" description="Polar residues" evidence="7">
    <location>
        <begin position="649"/>
        <end position="660"/>
    </location>
</feature>
<dbReference type="PROSITE" id="PS50011">
    <property type="entry name" value="PROTEIN_KINASE_DOM"/>
    <property type="match status" value="1"/>
</dbReference>
<dbReference type="InterPro" id="IPR032675">
    <property type="entry name" value="LRR_dom_sf"/>
</dbReference>
<dbReference type="InterPro" id="IPR011009">
    <property type="entry name" value="Kinase-like_dom_sf"/>
</dbReference>
<keyword evidence="5 8" id="KW-1133">Transmembrane helix</keyword>
<evidence type="ECO:0000256" key="1">
    <source>
        <dbReference type="ARBA" id="ARBA00004370"/>
    </source>
</evidence>
<dbReference type="InterPro" id="IPR000719">
    <property type="entry name" value="Prot_kinase_dom"/>
</dbReference>
<feature type="transmembrane region" description="Helical" evidence="8">
    <location>
        <begin position="259"/>
        <end position="280"/>
    </location>
</feature>
<reference evidence="10 11" key="1">
    <citation type="submission" date="2024-03" db="EMBL/GenBank/DDBJ databases">
        <authorList>
            <person name="Gkanogiannis A."/>
            <person name="Becerra Lopez-Lavalle L."/>
        </authorList>
    </citation>
    <scope>NUCLEOTIDE SEQUENCE [LARGE SCALE GENOMIC DNA]</scope>
</reference>
<evidence type="ECO:0000256" key="2">
    <source>
        <dbReference type="ARBA" id="ARBA00022614"/>
    </source>
</evidence>
<dbReference type="InterPro" id="IPR001245">
    <property type="entry name" value="Ser-Thr/Tyr_kinase_cat_dom"/>
</dbReference>
<keyword evidence="6 8" id="KW-0472">Membrane</keyword>
<dbReference type="Gene3D" id="3.80.10.10">
    <property type="entry name" value="Ribonuclease Inhibitor"/>
    <property type="match status" value="2"/>
</dbReference>
<dbReference type="Proteomes" id="UP001642487">
    <property type="component" value="Chromosome 6"/>
</dbReference>
<dbReference type="EMBL" id="OZ021740">
    <property type="protein sequence ID" value="CAK9324799.1"/>
    <property type="molecule type" value="Genomic_DNA"/>
</dbReference>
<dbReference type="Gene3D" id="1.10.510.10">
    <property type="entry name" value="Transferase(Phosphotransferase) domain 1"/>
    <property type="match status" value="1"/>
</dbReference>
<feature type="transmembrane region" description="Helical" evidence="8">
    <location>
        <begin position="20"/>
        <end position="42"/>
    </location>
</feature>
<feature type="region of interest" description="Disordered" evidence="7">
    <location>
        <begin position="637"/>
        <end position="660"/>
    </location>
</feature>
<dbReference type="Pfam" id="PF00560">
    <property type="entry name" value="LRR_1"/>
    <property type="match status" value="2"/>
</dbReference>
<dbReference type="SUPFAM" id="SSF52058">
    <property type="entry name" value="L domain-like"/>
    <property type="match status" value="1"/>
</dbReference>
<evidence type="ECO:0000256" key="6">
    <source>
        <dbReference type="ARBA" id="ARBA00023136"/>
    </source>
</evidence>
<dbReference type="Gene3D" id="3.30.200.20">
    <property type="entry name" value="Phosphorylase Kinase, domain 1"/>
    <property type="match status" value="1"/>
</dbReference>
<accession>A0ABP0YW71</accession>
<dbReference type="PANTHER" id="PTHR48007:SF19">
    <property type="entry name" value="POLLEN RECEPTOR-LIKE KINASE 5"/>
    <property type="match status" value="1"/>
</dbReference>
<organism evidence="10 11">
    <name type="scientific">Citrullus colocynthis</name>
    <name type="common">colocynth</name>
    <dbReference type="NCBI Taxonomy" id="252529"/>
    <lineage>
        <taxon>Eukaryota</taxon>
        <taxon>Viridiplantae</taxon>
        <taxon>Streptophyta</taxon>
        <taxon>Embryophyta</taxon>
        <taxon>Tracheophyta</taxon>
        <taxon>Spermatophyta</taxon>
        <taxon>Magnoliopsida</taxon>
        <taxon>eudicotyledons</taxon>
        <taxon>Gunneridae</taxon>
        <taxon>Pentapetalae</taxon>
        <taxon>rosids</taxon>
        <taxon>fabids</taxon>
        <taxon>Cucurbitales</taxon>
        <taxon>Cucurbitaceae</taxon>
        <taxon>Benincaseae</taxon>
        <taxon>Citrullus</taxon>
    </lineage>
</organism>
<evidence type="ECO:0000256" key="7">
    <source>
        <dbReference type="SAM" id="MobiDB-lite"/>
    </source>
</evidence>
<evidence type="ECO:0000259" key="9">
    <source>
        <dbReference type="PROSITE" id="PS50011"/>
    </source>
</evidence>
<dbReference type="Pfam" id="PF08263">
    <property type="entry name" value="LRRNT_2"/>
    <property type="match status" value="1"/>
</dbReference>
<dbReference type="InterPro" id="IPR046959">
    <property type="entry name" value="PRK1-6/SRF4-like"/>
</dbReference>
<evidence type="ECO:0000256" key="3">
    <source>
        <dbReference type="ARBA" id="ARBA00022692"/>
    </source>
</evidence>
<dbReference type="PROSITE" id="PS51257">
    <property type="entry name" value="PROKAR_LIPOPROTEIN"/>
    <property type="match status" value="1"/>
</dbReference>
<keyword evidence="4" id="KW-0677">Repeat</keyword>
<sequence length="660" mass="72678">MPTGVRVVGLMRAPTPTISAASLILFFLLLSSSCIMVVLSASDAETLLQFKRSLMSAVALNNWNPSVPPCENNKANWAGVLCLNGHVRGLRLENMGLKGEVDVNSLVSMTRLRTLSFMNNTLVGGWPRVISKLGSLRSVYLSYNHFSGQIPDDAFAGMKFLKKVFLTNNEFNGPIPSSLASLSRLMELRLDGNKFKGQVPRFQIDTLKKLNVSNNELEGPIPSSLSHMDPSCFAGNRDLCGDPLPACGSAISSSGLLKIAVIVIILGLTLAVIAAIFIIMNLRKQPAAVQLGKGNPGIIIEEDQNEYMNNGKQMTAGAGAGDGYRSTESSVAQAPKRGAEHGKLLFVRDDREKFDLQDLLRASAEILGSGSFGSSYKATILCNSVVVKRYKHMNNVGREEFHEHMRRLGRLTHANLLPLVAYYYRKEEKLLISDFVDNGSLASHLHGNHNLEEAGLDWATRLKIIRGIARGLCYLYTSLPNIVAAHGHLKSSNVLLDESMEPLLTDYGLSPVANIEQGQSLMMAYKSPEYAQMGRITKKTDVWSFGIVILEMLTGRFPENYLTRNHDTKADLAGWVNNMIKEKKTPQVFDAELGRARESNKGELLKMLKIALSCCEEDVDRRFDLNQVVAQIEDLNDADFSDNDDGDNFSPTSRHSQIPV</sequence>
<evidence type="ECO:0000256" key="4">
    <source>
        <dbReference type="ARBA" id="ARBA00022737"/>
    </source>
</evidence>
<evidence type="ECO:0000256" key="5">
    <source>
        <dbReference type="ARBA" id="ARBA00022989"/>
    </source>
</evidence>
<evidence type="ECO:0000313" key="11">
    <source>
        <dbReference type="Proteomes" id="UP001642487"/>
    </source>
</evidence>
<keyword evidence="3 8" id="KW-0812">Transmembrane</keyword>
<evidence type="ECO:0000256" key="8">
    <source>
        <dbReference type="SAM" id="Phobius"/>
    </source>
</evidence>
<protein>
    <recommendedName>
        <fullName evidence="9">Protein kinase domain-containing protein</fullName>
    </recommendedName>
</protein>
<dbReference type="PANTHER" id="PTHR48007">
    <property type="entry name" value="LEUCINE-RICH REPEAT RECEPTOR-LIKE PROTEIN KINASE PXC1"/>
    <property type="match status" value="1"/>
</dbReference>
<dbReference type="Pfam" id="PF07714">
    <property type="entry name" value="PK_Tyr_Ser-Thr"/>
    <property type="match status" value="1"/>
</dbReference>
<feature type="domain" description="Protein kinase" evidence="9">
    <location>
        <begin position="361"/>
        <end position="635"/>
    </location>
</feature>
<dbReference type="InterPro" id="IPR001611">
    <property type="entry name" value="Leu-rich_rpt"/>
</dbReference>
<dbReference type="SUPFAM" id="SSF56112">
    <property type="entry name" value="Protein kinase-like (PK-like)"/>
    <property type="match status" value="1"/>
</dbReference>
<feature type="compositionally biased region" description="Acidic residues" evidence="7">
    <location>
        <begin position="637"/>
        <end position="647"/>
    </location>
</feature>
<keyword evidence="11" id="KW-1185">Reference proteome</keyword>
<gene>
    <name evidence="10" type="ORF">CITCOLO1_LOCUS17045</name>
</gene>